<protein>
    <submittedName>
        <fullName evidence="2">Gluconate:H+ symporter</fullName>
    </submittedName>
</protein>
<feature type="transmembrane region" description="Helical" evidence="1">
    <location>
        <begin position="37"/>
        <end position="54"/>
    </location>
</feature>
<feature type="transmembrane region" description="Helical" evidence="1">
    <location>
        <begin position="327"/>
        <end position="345"/>
    </location>
</feature>
<proteinExistence type="predicted"/>
<keyword evidence="1" id="KW-0472">Membrane</keyword>
<name>A0ABN3G3M6_9PSEU</name>
<feature type="transmembrane region" description="Helical" evidence="1">
    <location>
        <begin position="405"/>
        <end position="425"/>
    </location>
</feature>
<dbReference type="RefSeq" id="WP_344129114.1">
    <property type="nucleotide sequence ID" value="NZ_BAAARA010000004.1"/>
</dbReference>
<evidence type="ECO:0000256" key="1">
    <source>
        <dbReference type="SAM" id="Phobius"/>
    </source>
</evidence>
<dbReference type="EMBL" id="BAAARA010000004">
    <property type="protein sequence ID" value="GAA2343404.1"/>
    <property type="molecule type" value="Genomic_DNA"/>
</dbReference>
<comment type="caution">
    <text evidence="2">The sequence shown here is derived from an EMBL/GenBank/DDBJ whole genome shotgun (WGS) entry which is preliminary data.</text>
</comment>
<dbReference type="NCBIfam" id="TIGR00791">
    <property type="entry name" value="gntP"/>
    <property type="match status" value="1"/>
</dbReference>
<reference evidence="2 3" key="1">
    <citation type="journal article" date="2019" name="Int. J. Syst. Evol. Microbiol.">
        <title>The Global Catalogue of Microorganisms (GCM) 10K type strain sequencing project: providing services to taxonomists for standard genome sequencing and annotation.</title>
        <authorList>
            <consortium name="The Broad Institute Genomics Platform"/>
            <consortium name="The Broad Institute Genome Sequencing Center for Infectious Disease"/>
            <person name="Wu L."/>
            <person name="Ma J."/>
        </authorList>
    </citation>
    <scope>NUCLEOTIDE SEQUENCE [LARGE SCALE GENOMIC DNA]</scope>
    <source>
        <strain evidence="2 3">JCM 16221</strain>
    </source>
</reference>
<organism evidence="2 3">
    <name type="scientific">Saccharopolyspora halophila</name>
    <dbReference type="NCBI Taxonomy" id="405551"/>
    <lineage>
        <taxon>Bacteria</taxon>
        <taxon>Bacillati</taxon>
        <taxon>Actinomycetota</taxon>
        <taxon>Actinomycetes</taxon>
        <taxon>Pseudonocardiales</taxon>
        <taxon>Pseudonocardiaceae</taxon>
        <taxon>Saccharopolyspora</taxon>
    </lineage>
</organism>
<gene>
    <name evidence="2" type="ORF">GCM10009854_20210</name>
</gene>
<feature type="transmembrane region" description="Helical" evidence="1">
    <location>
        <begin position="446"/>
        <end position="469"/>
    </location>
</feature>
<sequence length="470" mass="48085">MATFLHWLQHETPGLLVLCAAGIAALLLMIIRFRIEPFIALLVTGLLIALAAGLSPEEIVGTAQSSGDSLLEDGFASILGHITAIIGLGTILGSMLEASGGAQLLTRELLTAVGERRAPLAMGLSGLIFGVPVFFDIGIFVLAPLVYVVAREGKRSILLYCLPLVAGLSMTHAFLPPHPGPVVAAGLLGVDLGWIILMGLACGLPAFILAGLLYPVWIGNRIHLPVPDDMLATADAMARERTEQGRPDPGLGTVALIIGLPMVLILGGTFGSITLPAGGLLATVTFLGNPTVALTIAVLLSFWLLGTRRGMTGAQLSELTAGALRPLGMLLLVVGAGGFFGKVLAETGVGDALAGSLQATGLPMLVSAYVISSGLRIAQGSATVAIVTTGGIVAPLLQAGDHSQAQLALIAVAIAAGSIIASHVNDGGFWIISRYFGIPVADMLKSWTVLETILSVVAFAMAASLSVVAG</sequence>
<evidence type="ECO:0000313" key="2">
    <source>
        <dbReference type="EMBL" id="GAA2343404.1"/>
    </source>
</evidence>
<feature type="transmembrane region" description="Helical" evidence="1">
    <location>
        <begin position="157"/>
        <end position="175"/>
    </location>
</feature>
<feature type="transmembrane region" description="Helical" evidence="1">
    <location>
        <begin position="382"/>
        <end position="399"/>
    </location>
</feature>
<dbReference type="PIRSF" id="PIRSF002746">
    <property type="entry name" value="Gluconate_transporter"/>
    <property type="match status" value="1"/>
</dbReference>
<keyword evidence="1" id="KW-0812">Transmembrane</keyword>
<keyword evidence="3" id="KW-1185">Reference proteome</keyword>
<dbReference type="PANTHER" id="PTHR30354:SF25">
    <property type="entry name" value="INNER MEMBRANE PERMEASE YGBN"/>
    <property type="match status" value="1"/>
</dbReference>
<feature type="transmembrane region" description="Helical" evidence="1">
    <location>
        <begin position="251"/>
        <end position="273"/>
    </location>
</feature>
<feature type="transmembrane region" description="Helical" evidence="1">
    <location>
        <begin position="195"/>
        <end position="217"/>
    </location>
</feature>
<accession>A0ABN3G3M6</accession>
<feature type="transmembrane region" description="Helical" evidence="1">
    <location>
        <begin position="75"/>
        <end position="96"/>
    </location>
</feature>
<dbReference type="PANTHER" id="PTHR30354">
    <property type="entry name" value="GNT FAMILY GLUCONATE TRANSPORTER"/>
    <property type="match status" value="1"/>
</dbReference>
<feature type="transmembrane region" description="Helical" evidence="1">
    <location>
        <begin position="279"/>
        <end position="306"/>
    </location>
</feature>
<feature type="transmembrane region" description="Helical" evidence="1">
    <location>
        <begin position="127"/>
        <end position="150"/>
    </location>
</feature>
<evidence type="ECO:0000313" key="3">
    <source>
        <dbReference type="Proteomes" id="UP001501218"/>
    </source>
</evidence>
<dbReference type="InterPro" id="IPR003474">
    <property type="entry name" value="Glcn_transporter"/>
</dbReference>
<dbReference type="Proteomes" id="UP001501218">
    <property type="component" value="Unassembled WGS sequence"/>
</dbReference>
<dbReference type="Pfam" id="PF02447">
    <property type="entry name" value="GntP_permease"/>
    <property type="match status" value="1"/>
</dbReference>
<keyword evidence="1" id="KW-1133">Transmembrane helix</keyword>
<feature type="transmembrane region" description="Helical" evidence="1">
    <location>
        <begin position="12"/>
        <end position="31"/>
    </location>
</feature>